<reference evidence="2 3" key="1">
    <citation type="journal article" date="2016" name="Proc. Natl. Acad. Sci. U.S.A.">
        <title>Lipid metabolic changes in an early divergent fungus govern the establishment of a mutualistic symbiosis with endobacteria.</title>
        <authorList>
            <person name="Lastovetsky O.A."/>
            <person name="Gaspar M.L."/>
            <person name="Mondo S.J."/>
            <person name="LaButti K.M."/>
            <person name="Sandor L."/>
            <person name="Grigoriev I.V."/>
            <person name="Henry S.A."/>
            <person name="Pawlowska T.E."/>
        </authorList>
    </citation>
    <scope>NUCLEOTIDE SEQUENCE [LARGE SCALE GENOMIC DNA]</scope>
    <source>
        <strain evidence="2 3">ATCC 52813</strain>
    </source>
</reference>
<feature type="compositionally biased region" description="Low complexity" evidence="1">
    <location>
        <begin position="144"/>
        <end position="198"/>
    </location>
</feature>
<organism evidence="2 3">
    <name type="scientific">Rhizopus microsporus ATCC 52813</name>
    <dbReference type="NCBI Taxonomy" id="1340429"/>
    <lineage>
        <taxon>Eukaryota</taxon>
        <taxon>Fungi</taxon>
        <taxon>Fungi incertae sedis</taxon>
        <taxon>Mucoromycota</taxon>
        <taxon>Mucoromycotina</taxon>
        <taxon>Mucoromycetes</taxon>
        <taxon>Mucorales</taxon>
        <taxon>Mucorineae</taxon>
        <taxon>Rhizopodaceae</taxon>
        <taxon>Rhizopus</taxon>
    </lineage>
</organism>
<feature type="compositionally biased region" description="Low complexity" evidence="1">
    <location>
        <begin position="203"/>
        <end position="214"/>
    </location>
</feature>
<evidence type="ECO:0000313" key="3">
    <source>
        <dbReference type="Proteomes" id="UP000242254"/>
    </source>
</evidence>
<protein>
    <submittedName>
        <fullName evidence="2">Uncharacterized protein</fullName>
    </submittedName>
</protein>
<evidence type="ECO:0000313" key="2">
    <source>
        <dbReference type="EMBL" id="PHZ11551.1"/>
    </source>
</evidence>
<dbReference type="EMBL" id="KZ303851">
    <property type="protein sequence ID" value="PHZ11551.1"/>
    <property type="molecule type" value="Genomic_DNA"/>
</dbReference>
<dbReference type="AlphaFoldDB" id="A0A2G4SS11"/>
<proteinExistence type="predicted"/>
<feature type="region of interest" description="Disordered" evidence="1">
    <location>
        <begin position="139"/>
        <end position="198"/>
    </location>
</feature>
<keyword evidence="3" id="KW-1185">Reference proteome</keyword>
<dbReference type="RefSeq" id="XP_023465259.1">
    <property type="nucleotide sequence ID" value="XM_023613899.1"/>
</dbReference>
<gene>
    <name evidence="2" type="ORF">RHIMIDRAFT_292475</name>
</gene>
<dbReference type="STRING" id="1340429.A0A2G4SS11"/>
<feature type="region of interest" description="Disordered" evidence="1">
    <location>
        <begin position="203"/>
        <end position="222"/>
    </location>
</feature>
<dbReference type="Proteomes" id="UP000242254">
    <property type="component" value="Unassembled WGS sequence"/>
</dbReference>
<dbReference type="GeneID" id="35444888"/>
<evidence type="ECO:0000256" key="1">
    <source>
        <dbReference type="SAM" id="MobiDB-lite"/>
    </source>
</evidence>
<accession>A0A2G4SS11</accession>
<sequence length="325" mass="34172">MLATLHESTDIIQSEVTPKSQKLLKMRSTIAISAVAVSLFTSAFAANCNPSYNVPGSGECYTNCNIKAGQKFVPGWTMDHTSELFIKSLTVMCDKSGPNYASFMTTAGICMAGCKDSDPEDFNKEFAGACAWWNAHKNDKCDSKTTTTSTTTKTTTTSKAGSTSTSTKGNDTSTATKTGSTSANPGGSSTATSSTTTATVTQTTTSAATGTITSCPTPSSCKSGYRVTIVKKAASKENVILLSPPRVILAQREREEEMATRTPAARLAMTAGKAVSKESVTVPLLPHALPVTVAKRKAMAPRMPVAPAVETAKNLALKEYVIDLF</sequence>
<name>A0A2G4SS11_RHIZD</name>